<organism evidence="2 3">
    <name type="scientific">Edaphosphingomonas haloaromaticamans</name>
    <dbReference type="NCBI Taxonomy" id="653954"/>
    <lineage>
        <taxon>Bacteria</taxon>
        <taxon>Pseudomonadati</taxon>
        <taxon>Pseudomonadota</taxon>
        <taxon>Alphaproteobacteria</taxon>
        <taxon>Sphingomonadales</taxon>
        <taxon>Rhizorhabdaceae</taxon>
        <taxon>Edaphosphingomonas</taxon>
    </lineage>
</organism>
<gene>
    <name evidence="2" type="ORF">BHE75_00110</name>
</gene>
<proteinExistence type="predicted"/>
<dbReference type="EMBL" id="MIPT01000001">
    <property type="protein sequence ID" value="OHT18141.1"/>
    <property type="molecule type" value="Genomic_DNA"/>
</dbReference>
<keyword evidence="3" id="KW-1185">Reference proteome</keyword>
<evidence type="ECO:0000313" key="3">
    <source>
        <dbReference type="Proteomes" id="UP000179467"/>
    </source>
</evidence>
<sequence length="99" mass="10235">MDLSFSLHGAALRAIVTGRTNIRITHARLIAGLAAAQASTPTARVAARLPAPAPVEADPVDMLVTLLAADRGWSAAPDALGGSFNPLAARRRGPEEDEV</sequence>
<comment type="caution">
    <text evidence="2">The sequence shown here is derived from an EMBL/GenBank/DDBJ whole genome shotgun (WGS) entry which is preliminary data.</text>
</comment>
<name>A0A1S1H9M4_9SPHN</name>
<dbReference type="AlphaFoldDB" id="A0A1S1H9M4"/>
<accession>A0A1S1H9M4</accession>
<dbReference type="OrthoDB" id="7586026at2"/>
<dbReference type="RefSeq" id="WP_015458822.1">
    <property type="nucleotide sequence ID" value="NZ_MIPT01000001.1"/>
</dbReference>
<evidence type="ECO:0000256" key="1">
    <source>
        <dbReference type="SAM" id="MobiDB-lite"/>
    </source>
</evidence>
<feature type="region of interest" description="Disordered" evidence="1">
    <location>
        <begin position="76"/>
        <end position="99"/>
    </location>
</feature>
<evidence type="ECO:0000313" key="2">
    <source>
        <dbReference type="EMBL" id="OHT18141.1"/>
    </source>
</evidence>
<reference evidence="2 3" key="1">
    <citation type="submission" date="2016-09" db="EMBL/GenBank/DDBJ databases">
        <title>Metabolic pathway, cell adaptation mechanisms and a novel monoxygenase revealed through proteogenomic-transcription analysis of a Sphingomonas haloaromaticamans strain degrading the fungicide ortho-phenylphenol.</title>
        <authorList>
            <person name="Perruchon C."/>
            <person name="Papadopoulou E.S."/>
            <person name="Rousidou C."/>
            <person name="Vasileiadis S."/>
            <person name="Tanou G."/>
            <person name="Amoutzias G."/>
            <person name="Molassiotis A."/>
            <person name="Karpouzas D.G."/>
        </authorList>
    </citation>
    <scope>NUCLEOTIDE SEQUENCE [LARGE SCALE GENOMIC DNA]</scope>
    <source>
        <strain evidence="2 3">P3</strain>
    </source>
</reference>
<dbReference type="Proteomes" id="UP000179467">
    <property type="component" value="Unassembled WGS sequence"/>
</dbReference>
<protein>
    <submittedName>
        <fullName evidence="2">Uncharacterized protein</fullName>
    </submittedName>
</protein>